<evidence type="ECO:0000313" key="1">
    <source>
        <dbReference type="EMBL" id="MFD2550896.1"/>
    </source>
</evidence>
<dbReference type="PANTHER" id="PTHR36452:SF1">
    <property type="entry name" value="DUF2461 DOMAIN-CONTAINING PROTEIN"/>
    <property type="match status" value="1"/>
</dbReference>
<dbReference type="PIRSF" id="PIRSF028451">
    <property type="entry name" value="UCP028451"/>
    <property type="match status" value="1"/>
</dbReference>
<comment type="caution">
    <text evidence="1">The sequence shown here is derived from an EMBL/GenBank/DDBJ whole genome shotgun (WGS) entry which is preliminary data.</text>
</comment>
<dbReference type="Proteomes" id="UP001597472">
    <property type="component" value="Unassembled WGS sequence"/>
</dbReference>
<dbReference type="EMBL" id="JBHULS010000001">
    <property type="protein sequence ID" value="MFD2550896.1"/>
    <property type="molecule type" value="Genomic_DNA"/>
</dbReference>
<organism evidence="1 2">
    <name type="scientific">Bizionia sediminis</name>
    <dbReference type="NCBI Taxonomy" id="1737064"/>
    <lineage>
        <taxon>Bacteria</taxon>
        <taxon>Pseudomonadati</taxon>
        <taxon>Bacteroidota</taxon>
        <taxon>Flavobacteriia</taxon>
        <taxon>Flavobacteriales</taxon>
        <taxon>Flavobacteriaceae</taxon>
        <taxon>Bizionia</taxon>
    </lineage>
</organism>
<gene>
    <name evidence="1" type="ORF">ACFSQP_03610</name>
</gene>
<dbReference type="InterPro" id="IPR015996">
    <property type="entry name" value="UCP028451"/>
</dbReference>
<dbReference type="Pfam" id="PF09365">
    <property type="entry name" value="DUF2461"/>
    <property type="match status" value="1"/>
</dbReference>
<evidence type="ECO:0000313" key="2">
    <source>
        <dbReference type="Proteomes" id="UP001597472"/>
    </source>
</evidence>
<name>A0ABW5KT46_9FLAO</name>
<protein>
    <submittedName>
        <fullName evidence="1">DUF2461 domain-containing protein</fullName>
    </submittedName>
</protein>
<keyword evidence="2" id="KW-1185">Reference proteome</keyword>
<proteinExistence type="predicted"/>
<dbReference type="PANTHER" id="PTHR36452">
    <property type="entry name" value="CHROMOSOME 12, WHOLE GENOME SHOTGUN SEQUENCE"/>
    <property type="match status" value="1"/>
</dbReference>
<reference evidence="2" key="1">
    <citation type="journal article" date="2019" name="Int. J. Syst. Evol. Microbiol.">
        <title>The Global Catalogue of Microorganisms (GCM) 10K type strain sequencing project: providing services to taxonomists for standard genome sequencing and annotation.</title>
        <authorList>
            <consortium name="The Broad Institute Genomics Platform"/>
            <consortium name="The Broad Institute Genome Sequencing Center for Infectious Disease"/>
            <person name="Wu L."/>
            <person name="Ma J."/>
        </authorList>
    </citation>
    <scope>NUCLEOTIDE SEQUENCE [LARGE SCALE GENOMIC DNA]</scope>
    <source>
        <strain evidence="2">KCTC 42587</strain>
    </source>
</reference>
<sequence>MATIHPDVFQFLSALEKNNNRDWFAEHKPAFQWAQKNVKQTVLTVFNNLKQLDDITDYKMFRIYRDVRFSKNKLPYKTHFSASFQRRKPALRGGYYIHIAPNNGSFLGVGFWDPNKADLLRIRQEFEADASEIREIINQPNFKTVWGNLEGDELKSAPRNFDKQHPDIDLIRKKQYIFTKPFTDEQVLHTDFANQVVAAFKEVQPFFNYMSDVLTTNMNGESLI</sequence>
<dbReference type="NCBIfam" id="TIGR02453">
    <property type="entry name" value="TIGR02453 family protein"/>
    <property type="match status" value="1"/>
</dbReference>
<dbReference type="RefSeq" id="WP_376891836.1">
    <property type="nucleotide sequence ID" value="NZ_JBHULS010000001.1"/>
</dbReference>
<dbReference type="InterPro" id="IPR012808">
    <property type="entry name" value="CHP02453"/>
</dbReference>
<accession>A0ABW5KT46</accession>